<protein>
    <recommendedName>
        <fullName evidence="3">AB hydrolase-1 domain-containing protein</fullName>
    </recommendedName>
</protein>
<gene>
    <name evidence="1" type="ORF">LECACI_7A003274</name>
</gene>
<dbReference type="InterPro" id="IPR029058">
    <property type="entry name" value="AB_hydrolase_fold"/>
</dbReference>
<dbReference type="PANTHER" id="PTHR47381">
    <property type="entry name" value="ALPHA/BETA-HYDROLASES SUPERFAMILY PROTEIN"/>
    <property type="match status" value="1"/>
</dbReference>
<dbReference type="PANTHER" id="PTHR47381:SF3">
    <property type="entry name" value="ALPHA_BETA-HYDROLASES SUPERFAMILY PROTEIN"/>
    <property type="match status" value="1"/>
</dbReference>
<reference evidence="1" key="1">
    <citation type="submission" date="2023-11" db="EMBL/GenBank/DDBJ databases">
        <authorList>
            <person name="Alioto T."/>
            <person name="Alioto T."/>
            <person name="Gomez Garrido J."/>
        </authorList>
    </citation>
    <scope>NUCLEOTIDE SEQUENCE</scope>
</reference>
<proteinExistence type="predicted"/>
<dbReference type="Proteomes" id="UP001296104">
    <property type="component" value="Unassembled WGS sequence"/>
</dbReference>
<keyword evidence="2" id="KW-1185">Reference proteome</keyword>
<evidence type="ECO:0000313" key="1">
    <source>
        <dbReference type="EMBL" id="CAK3951415.1"/>
    </source>
</evidence>
<comment type="caution">
    <text evidence="1">The sequence shown here is derived from an EMBL/GenBank/DDBJ whole genome shotgun (WGS) entry which is preliminary data.</text>
</comment>
<organism evidence="1 2">
    <name type="scientific">Lecanosticta acicola</name>
    <dbReference type="NCBI Taxonomy" id="111012"/>
    <lineage>
        <taxon>Eukaryota</taxon>
        <taxon>Fungi</taxon>
        <taxon>Dikarya</taxon>
        <taxon>Ascomycota</taxon>
        <taxon>Pezizomycotina</taxon>
        <taxon>Dothideomycetes</taxon>
        <taxon>Dothideomycetidae</taxon>
        <taxon>Mycosphaerellales</taxon>
        <taxon>Mycosphaerellaceae</taxon>
        <taxon>Lecanosticta</taxon>
    </lineage>
</organism>
<name>A0AAI9E7U5_9PEZI</name>
<sequence>MAGGSTFTWCHALRLDSNKSPFASPLPKTHTAFSDVQPVSHTRHNIAGLLTTVYGVSELPQLPSAVVCLWLLHGRGDTQDSMAYTAAAMLKAWNTDKRRRNEGGKGLICVCFDQRNHGSRMIENANNVSWKQGNPTHGLDMFNTYAGTAHDLSLLIAQIQHYLPFKISEHICGGVSLGGHATWNVLMREPRVTAGMVVIGCPDYIRLMTDRAIRSKVPSTLTSDPPGKDFLGSKDFPQSLIATVEEHDPAGILLSELDVYSPHDVRHDPSESEVKRLRPIIERTLAGKKIICLSGGKDGLVPYAQSEPFLSWLKRAVDKENGWAKDQGIELEDVVDAESGHAFSAVMRKEAERWLCDLLSDETRHSNRDFKL</sequence>
<dbReference type="Gene3D" id="3.40.50.1820">
    <property type="entry name" value="alpha/beta hydrolase"/>
    <property type="match status" value="1"/>
</dbReference>
<evidence type="ECO:0000313" key="2">
    <source>
        <dbReference type="Proteomes" id="UP001296104"/>
    </source>
</evidence>
<dbReference type="EMBL" id="CAVMBE010000015">
    <property type="protein sequence ID" value="CAK3951415.1"/>
    <property type="molecule type" value="Genomic_DNA"/>
</dbReference>
<dbReference type="AlphaFoldDB" id="A0AAI9E7U5"/>
<evidence type="ECO:0008006" key="3">
    <source>
        <dbReference type="Google" id="ProtNLM"/>
    </source>
</evidence>
<accession>A0AAI9E7U5</accession>
<dbReference type="SUPFAM" id="SSF53474">
    <property type="entry name" value="alpha/beta-Hydrolases"/>
    <property type="match status" value="1"/>
</dbReference>